<dbReference type="InterPro" id="IPR003593">
    <property type="entry name" value="AAA+_ATPase"/>
</dbReference>
<dbReference type="PROSITE" id="PS00211">
    <property type="entry name" value="ABC_TRANSPORTER_1"/>
    <property type="match status" value="1"/>
</dbReference>
<evidence type="ECO:0000256" key="6">
    <source>
        <dbReference type="ARBA" id="ARBA00022840"/>
    </source>
</evidence>
<keyword evidence="8 10" id="KW-0472">Membrane</keyword>
<evidence type="ECO:0000256" key="1">
    <source>
        <dbReference type="ARBA" id="ARBA00004651"/>
    </source>
</evidence>
<dbReference type="InterPro" id="IPR036640">
    <property type="entry name" value="ABC1_TM_sf"/>
</dbReference>
<evidence type="ECO:0000256" key="7">
    <source>
        <dbReference type="ARBA" id="ARBA00022989"/>
    </source>
</evidence>
<evidence type="ECO:0000256" key="8">
    <source>
        <dbReference type="ARBA" id="ARBA00023136"/>
    </source>
</evidence>
<dbReference type="Gene3D" id="3.40.50.300">
    <property type="entry name" value="P-loop containing nucleotide triphosphate hydrolases"/>
    <property type="match status" value="1"/>
</dbReference>
<keyword evidence="5" id="KW-0547">Nucleotide-binding</keyword>
<evidence type="ECO:0000259" key="11">
    <source>
        <dbReference type="PROSITE" id="PS50893"/>
    </source>
</evidence>
<comment type="caution">
    <text evidence="13">The sequence shown here is derived from an EMBL/GenBank/DDBJ whole genome shotgun (WGS) entry which is preliminary data.</text>
</comment>
<name>A0ABS2BDA4_9BURK</name>
<dbReference type="GeneID" id="56499068"/>
<sequence>MESLTPAQRNAHNAKLSSYAHRPIAFLFRYIRLHPVAHLIVLCSVLAAVGCALGSQYAIKHLIDVLAAGRHHPGPLWSAFALLVGLIAADNLLWRVGGWVAAHTFVAVTGDLRRDLFQYLSGHSPTYYSEKQPGTLASRITATSNAVYTSENTMAWNVLPPCIAVMGAILMIIVVNPLMAAGLLGCSAVLAIVLFKLAGRGSARHHAFASKAAAVDGELVDVIGNMGLVRAFGMTLREQKRFGATVKAEMDARQQSLLYLEKLRLLHAVITAMLSAGLLGWALWLWDQGRATSGDIVLVSSLGFTILHGTRDLAVALVDVTQHVARLSEAVKTLLEPHGMPDRSDAQPLSAKGGRVDFERVTFAYPHRRAILDHFDLHIEPGQRVGLIGKSGAGKSTVLALLQRFYDTQDGAVKVDGQDVKGITQDSLRHAIALVPQDISLLHRTIYDNIAYGRPEATREEVLAAARDARCAEFIEAMPEGYDTIVGDRGVKLSGGQRQRIAIARAILKDAPILLLDEATSALDSASEEAIQAALDRLMVGRTVIAIAHRLSTLRNFDRIIVMNNGKVIDDGNPDVLRNRPGLYRDLLAKQHGRHHAPDGTTPTGERAA</sequence>
<dbReference type="PROSITE" id="PS50893">
    <property type="entry name" value="ABC_TRANSPORTER_2"/>
    <property type="match status" value="1"/>
</dbReference>
<accession>A0ABS2BDA4</accession>
<evidence type="ECO:0000256" key="3">
    <source>
        <dbReference type="ARBA" id="ARBA00022519"/>
    </source>
</evidence>
<evidence type="ECO:0000256" key="10">
    <source>
        <dbReference type="SAM" id="Phobius"/>
    </source>
</evidence>
<dbReference type="PANTHER" id="PTHR43394:SF1">
    <property type="entry name" value="ATP-BINDING CASSETTE SUB-FAMILY B MEMBER 10, MITOCHONDRIAL"/>
    <property type="match status" value="1"/>
</dbReference>
<dbReference type="InterPro" id="IPR003439">
    <property type="entry name" value="ABC_transporter-like_ATP-bd"/>
</dbReference>
<comment type="subcellular location">
    <subcellularLocation>
        <location evidence="1">Cell membrane</location>
        <topology evidence="1">Multi-pass membrane protein</topology>
    </subcellularLocation>
</comment>
<feature type="transmembrane region" description="Helical" evidence="10">
    <location>
        <begin position="76"/>
        <end position="94"/>
    </location>
</feature>
<keyword evidence="7 10" id="KW-1133">Transmembrane helix</keyword>
<dbReference type="Proteomes" id="UP000755577">
    <property type="component" value="Unassembled WGS sequence"/>
</dbReference>
<evidence type="ECO:0000256" key="4">
    <source>
        <dbReference type="ARBA" id="ARBA00022692"/>
    </source>
</evidence>
<keyword evidence="6 13" id="KW-0067">ATP-binding</keyword>
<dbReference type="InterPro" id="IPR039421">
    <property type="entry name" value="Type_1_exporter"/>
</dbReference>
<dbReference type="RefSeq" id="WP_174925381.1">
    <property type="nucleotide sequence ID" value="NZ_CABVLY010000003.1"/>
</dbReference>
<evidence type="ECO:0000256" key="2">
    <source>
        <dbReference type="ARBA" id="ARBA00022475"/>
    </source>
</evidence>
<evidence type="ECO:0000259" key="12">
    <source>
        <dbReference type="PROSITE" id="PS50929"/>
    </source>
</evidence>
<keyword evidence="2" id="KW-1003">Cell membrane</keyword>
<organism evidence="13 14">
    <name type="scientific">Burkholderia anthina</name>
    <dbReference type="NCBI Taxonomy" id="179879"/>
    <lineage>
        <taxon>Bacteria</taxon>
        <taxon>Pseudomonadati</taxon>
        <taxon>Pseudomonadota</taxon>
        <taxon>Betaproteobacteria</taxon>
        <taxon>Burkholderiales</taxon>
        <taxon>Burkholderiaceae</taxon>
        <taxon>Burkholderia</taxon>
        <taxon>Burkholderia cepacia complex</taxon>
    </lineage>
</organism>
<dbReference type="SUPFAM" id="SSF52540">
    <property type="entry name" value="P-loop containing nucleoside triphosphate hydrolases"/>
    <property type="match status" value="1"/>
</dbReference>
<feature type="transmembrane region" description="Helical" evidence="10">
    <location>
        <begin position="36"/>
        <end position="55"/>
    </location>
</feature>
<gene>
    <name evidence="13" type="ORF">JQK92_27545</name>
</gene>
<dbReference type="InterPro" id="IPR017871">
    <property type="entry name" value="ABC_transporter-like_CS"/>
</dbReference>
<feature type="transmembrane region" description="Helical" evidence="10">
    <location>
        <begin position="163"/>
        <end position="195"/>
    </location>
</feature>
<feature type="domain" description="ABC transmembrane type-1" evidence="12">
    <location>
        <begin position="39"/>
        <end position="322"/>
    </location>
</feature>
<dbReference type="SUPFAM" id="SSF90123">
    <property type="entry name" value="ABC transporter transmembrane region"/>
    <property type="match status" value="1"/>
</dbReference>
<keyword evidence="14" id="KW-1185">Reference proteome</keyword>
<proteinExistence type="predicted"/>
<feature type="transmembrane region" description="Helical" evidence="10">
    <location>
        <begin position="265"/>
        <end position="286"/>
    </location>
</feature>
<dbReference type="GO" id="GO:0005524">
    <property type="term" value="F:ATP binding"/>
    <property type="evidence" value="ECO:0007669"/>
    <property type="project" value="UniProtKB-KW"/>
</dbReference>
<evidence type="ECO:0000256" key="9">
    <source>
        <dbReference type="SAM" id="MobiDB-lite"/>
    </source>
</evidence>
<dbReference type="CDD" id="cd07346">
    <property type="entry name" value="ABC_6TM_exporters"/>
    <property type="match status" value="1"/>
</dbReference>
<dbReference type="InterPro" id="IPR011527">
    <property type="entry name" value="ABC1_TM_dom"/>
</dbReference>
<dbReference type="Pfam" id="PF00664">
    <property type="entry name" value="ABC_membrane"/>
    <property type="match status" value="1"/>
</dbReference>
<reference evidence="13 14" key="1">
    <citation type="submission" date="2021-02" db="EMBL/GenBank/DDBJ databases">
        <title>Draft genome of the type strains Burkholderia anthina DSM16086.</title>
        <authorList>
            <person name="Hertel R."/>
            <person name="Meissner J."/>
            <person name="Poehlein A."/>
            <person name="Daniel R."/>
            <person name="Commichau F.M."/>
        </authorList>
    </citation>
    <scope>NUCLEOTIDE SEQUENCE [LARGE SCALE GENOMIC DNA]</scope>
    <source>
        <strain evidence="13 14">DSM 16086</strain>
    </source>
</reference>
<dbReference type="Pfam" id="PF00005">
    <property type="entry name" value="ABC_tran"/>
    <property type="match status" value="1"/>
</dbReference>
<keyword evidence="3" id="KW-0997">Cell inner membrane</keyword>
<feature type="domain" description="ABC transporter" evidence="11">
    <location>
        <begin position="356"/>
        <end position="590"/>
    </location>
</feature>
<dbReference type="PANTHER" id="PTHR43394">
    <property type="entry name" value="ATP-DEPENDENT PERMEASE MDL1, MITOCHONDRIAL"/>
    <property type="match status" value="1"/>
</dbReference>
<evidence type="ECO:0000313" key="13">
    <source>
        <dbReference type="EMBL" id="MBM2770169.1"/>
    </source>
</evidence>
<evidence type="ECO:0000313" key="14">
    <source>
        <dbReference type="Proteomes" id="UP000755577"/>
    </source>
</evidence>
<feature type="region of interest" description="Disordered" evidence="9">
    <location>
        <begin position="589"/>
        <end position="609"/>
    </location>
</feature>
<dbReference type="Gene3D" id="1.20.1560.10">
    <property type="entry name" value="ABC transporter type 1, transmembrane domain"/>
    <property type="match status" value="1"/>
</dbReference>
<dbReference type="InterPro" id="IPR027417">
    <property type="entry name" value="P-loop_NTPase"/>
</dbReference>
<dbReference type="PROSITE" id="PS50929">
    <property type="entry name" value="ABC_TM1F"/>
    <property type="match status" value="1"/>
</dbReference>
<dbReference type="SMART" id="SM00382">
    <property type="entry name" value="AAA"/>
    <property type="match status" value="1"/>
</dbReference>
<keyword evidence="4 10" id="KW-0812">Transmembrane</keyword>
<evidence type="ECO:0000256" key="5">
    <source>
        <dbReference type="ARBA" id="ARBA00022741"/>
    </source>
</evidence>
<protein>
    <submittedName>
        <fullName evidence="13">ABC transporter ATP-binding protein</fullName>
    </submittedName>
</protein>
<dbReference type="EMBL" id="JAFCIQ010000024">
    <property type="protein sequence ID" value="MBM2770169.1"/>
    <property type="molecule type" value="Genomic_DNA"/>
</dbReference>